<comment type="caution">
    <text evidence="1">The sequence shown here is derived from an EMBL/GenBank/DDBJ whole genome shotgun (WGS) entry which is preliminary data.</text>
</comment>
<dbReference type="AlphaFoldDB" id="A0A0M0K3K2"/>
<dbReference type="Proteomes" id="UP000037460">
    <property type="component" value="Unassembled WGS sequence"/>
</dbReference>
<proteinExistence type="predicted"/>
<protein>
    <submittedName>
        <fullName evidence="1">Uncharacterized protein</fullName>
    </submittedName>
</protein>
<name>A0A0M0K3K2_9EUKA</name>
<reference evidence="2" key="1">
    <citation type="journal article" date="2015" name="PLoS Genet.">
        <title>Genome Sequence and Transcriptome Analyses of Chrysochromulina tobin: Metabolic Tools for Enhanced Algal Fitness in the Prominent Order Prymnesiales (Haptophyceae).</title>
        <authorList>
            <person name="Hovde B.T."/>
            <person name="Deodato C.R."/>
            <person name="Hunsperger H.M."/>
            <person name="Ryken S.A."/>
            <person name="Yost W."/>
            <person name="Jha R.K."/>
            <person name="Patterson J."/>
            <person name="Monnat R.J. Jr."/>
            <person name="Barlow S.B."/>
            <person name="Starkenburg S.R."/>
            <person name="Cattolico R.A."/>
        </authorList>
    </citation>
    <scope>NUCLEOTIDE SEQUENCE</scope>
    <source>
        <strain evidence="2">CCMP291</strain>
    </source>
</reference>
<accession>A0A0M0K3K2</accession>
<evidence type="ECO:0000313" key="1">
    <source>
        <dbReference type="EMBL" id="KOO33187.1"/>
    </source>
</evidence>
<gene>
    <name evidence="1" type="ORF">Ctob_013779</name>
</gene>
<sequence>MKRLTAYPALREPLDQLQPKVFALSSNADATPVKVNASELGVAAELAVERIKKSKFTSKGDKDKVVRLYEEYARSTVGALTKTLGSLPLQMLASHSVTAAPAEPLPQVDALAASPLRLAEGQPLLLLSWQGSEAGGGPRFGVVDATGGRVAAAVTGGDDAELAYDRCSQAVLPWRPPAAGWDAAFVSDARALRDLAEPARRLADDARRMESESALRAVGKRAREIADRAARCHTIAHAAHEAGGAVLSCVDAAAALFKSQEQGDPTQLQAALGMVRSSFDRLQPETMVTTALLSSGARRPALRRRPAAHRAYGWRLARCRRGHGGRRRPL</sequence>
<evidence type="ECO:0000313" key="2">
    <source>
        <dbReference type="Proteomes" id="UP000037460"/>
    </source>
</evidence>
<dbReference type="EMBL" id="JWZX01001579">
    <property type="protein sequence ID" value="KOO33187.1"/>
    <property type="molecule type" value="Genomic_DNA"/>
</dbReference>
<feature type="non-terminal residue" evidence="1">
    <location>
        <position position="330"/>
    </location>
</feature>
<organism evidence="1 2">
    <name type="scientific">Chrysochromulina tobinii</name>
    <dbReference type="NCBI Taxonomy" id="1460289"/>
    <lineage>
        <taxon>Eukaryota</taxon>
        <taxon>Haptista</taxon>
        <taxon>Haptophyta</taxon>
        <taxon>Prymnesiophyceae</taxon>
        <taxon>Prymnesiales</taxon>
        <taxon>Chrysochromulinaceae</taxon>
        <taxon>Chrysochromulina</taxon>
    </lineage>
</organism>
<keyword evidence="2" id="KW-1185">Reference proteome</keyword>